<keyword evidence="5" id="KW-0812">Transmembrane</keyword>
<comment type="caution">
    <text evidence="7">The sequence shown here is derived from an EMBL/GenBank/DDBJ whole genome shotgun (WGS) entry which is preliminary data.</text>
</comment>
<name>A0ABP0FV20_CLALP</name>
<dbReference type="EMBL" id="CAWYQH010000090">
    <property type="protein sequence ID" value="CAK8682482.1"/>
    <property type="molecule type" value="Genomic_DNA"/>
</dbReference>
<keyword evidence="5" id="KW-0472">Membrane</keyword>
<organism evidence="7 8">
    <name type="scientific">Clavelina lepadiformis</name>
    <name type="common">Light-bulb sea squirt</name>
    <name type="synonym">Ascidia lepadiformis</name>
    <dbReference type="NCBI Taxonomy" id="159417"/>
    <lineage>
        <taxon>Eukaryota</taxon>
        <taxon>Metazoa</taxon>
        <taxon>Chordata</taxon>
        <taxon>Tunicata</taxon>
        <taxon>Ascidiacea</taxon>
        <taxon>Aplousobranchia</taxon>
        <taxon>Clavelinidae</taxon>
        <taxon>Clavelina</taxon>
    </lineage>
</organism>
<dbReference type="Proteomes" id="UP001642483">
    <property type="component" value="Unassembled WGS sequence"/>
</dbReference>
<evidence type="ECO:0000256" key="4">
    <source>
        <dbReference type="ARBA" id="ARBA00022679"/>
    </source>
</evidence>
<evidence type="ECO:0000256" key="2">
    <source>
        <dbReference type="ARBA" id="ARBA00008919"/>
    </source>
</evidence>
<keyword evidence="5" id="KW-0333">Golgi apparatus</keyword>
<dbReference type="InterPro" id="IPR055270">
    <property type="entry name" value="Glyco_tran_10_C"/>
</dbReference>
<reference evidence="7 8" key="1">
    <citation type="submission" date="2024-02" db="EMBL/GenBank/DDBJ databases">
        <authorList>
            <person name="Daric V."/>
            <person name="Darras S."/>
        </authorList>
    </citation>
    <scope>NUCLEOTIDE SEQUENCE [LARGE SCALE GENOMIC DNA]</scope>
</reference>
<evidence type="ECO:0000313" key="7">
    <source>
        <dbReference type="EMBL" id="CAK8682482.1"/>
    </source>
</evidence>
<evidence type="ECO:0000259" key="6">
    <source>
        <dbReference type="Pfam" id="PF00852"/>
    </source>
</evidence>
<accession>A0ABP0FV20</accession>
<proteinExistence type="inferred from homology"/>
<dbReference type="Gene3D" id="3.40.50.11660">
    <property type="entry name" value="Glycosyl transferase family 10, C-terminal domain"/>
    <property type="match status" value="1"/>
</dbReference>
<dbReference type="SUPFAM" id="SSF53756">
    <property type="entry name" value="UDP-Glycosyltransferase/glycogen phosphorylase"/>
    <property type="match status" value="1"/>
</dbReference>
<keyword evidence="4 5" id="KW-0808">Transferase</keyword>
<dbReference type="EC" id="2.4.1.-" evidence="5"/>
<dbReference type="Pfam" id="PF00852">
    <property type="entry name" value="Glyco_transf_10"/>
    <property type="match status" value="1"/>
</dbReference>
<evidence type="ECO:0000256" key="5">
    <source>
        <dbReference type="RuleBase" id="RU003832"/>
    </source>
</evidence>
<comment type="similarity">
    <text evidence="2 5">Belongs to the glycosyltransferase 10 family.</text>
</comment>
<evidence type="ECO:0000313" key="8">
    <source>
        <dbReference type="Proteomes" id="UP001642483"/>
    </source>
</evidence>
<dbReference type="PANTHER" id="PTHR11929:SF145">
    <property type="entry name" value="ALPHA-(1,3)-FUCOSYLTRANSFERASE FUT-1"/>
    <property type="match status" value="1"/>
</dbReference>
<sequence length="438" mass="49901">MKLRVHSEDKRDNQLPYDHVSDNGINHCSPLKGLVFIPLNSTDNVTGESEATSINANATEPLSSSQGPEDSAVGQLRITEEGNYETIETNQPVLEENGPILSETTSAITERNLPPRRAHPCGEYQAAKLQLTNLIANTSRTYILFWDHPWSVPTEGFSEGNMGGCTGTYDRSKLPEAGAVVFHYSNLDKESMPWKHYRDPEQIFVFSSHENPSYVIHGEHRHAMTKFDNHFINWTMTYRTDSDMWVVSSCALLRGSKMRMKYTDALVEAGLPVDRFGGCFNNKIEFKELSADDVDAYKFYLAFENVQYCKDYMTEKFWHNSIAHGRVPVVRGPSKVDVERLAPTGSFIHTDDFKTPEDLAKYLLYLDSNDAAYREYFKSVENPDKKTLELAKTYELTGPHHLRKMMLSNRERKSHPSVSEFFYNKTTNCISSKEDAIK</sequence>
<feature type="domain" description="Fucosyltransferase C-terminal" evidence="6">
    <location>
        <begin position="239"/>
        <end position="382"/>
    </location>
</feature>
<keyword evidence="8" id="KW-1185">Reference proteome</keyword>
<dbReference type="InterPro" id="IPR001503">
    <property type="entry name" value="Glyco_trans_10"/>
</dbReference>
<dbReference type="PANTHER" id="PTHR11929">
    <property type="entry name" value="ALPHA- 1,3 -FUCOSYLTRANSFERASE"/>
    <property type="match status" value="1"/>
</dbReference>
<dbReference type="InterPro" id="IPR038577">
    <property type="entry name" value="GT10-like_C_sf"/>
</dbReference>
<comment type="subcellular location">
    <subcellularLocation>
        <location evidence="5">Golgi apparatus</location>
        <location evidence="5">Golgi stack membrane</location>
        <topology evidence="5">Single-pass type II membrane protein</topology>
    </subcellularLocation>
</comment>
<comment type="pathway">
    <text evidence="1">Protein modification; protein glycosylation.</text>
</comment>
<protein>
    <recommendedName>
        <fullName evidence="5">Fucosyltransferase</fullName>
        <ecNumber evidence="5">2.4.1.-</ecNumber>
    </recommendedName>
</protein>
<evidence type="ECO:0000256" key="3">
    <source>
        <dbReference type="ARBA" id="ARBA00022676"/>
    </source>
</evidence>
<gene>
    <name evidence="7" type="ORF">CVLEPA_LOCUS13140</name>
</gene>
<keyword evidence="3 5" id="KW-0328">Glycosyltransferase</keyword>
<evidence type="ECO:0000256" key="1">
    <source>
        <dbReference type="ARBA" id="ARBA00004922"/>
    </source>
</evidence>